<name>A0ABR4JJ20_9EURO</name>
<feature type="compositionally biased region" description="Low complexity" evidence="1">
    <location>
        <begin position="536"/>
        <end position="554"/>
    </location>
</feature>
<sequence>MPTTFFGLYLVSPSPLRLRLMTSVENSLPVATADFPNPHPSLVISAANGTSYEPSNSEDESESDFVDTPAQAAPPAHPSQPQLTVQTVNPNPGGHARTRSDDDELPKSVIHAPAGFNEFKRDAQKSPDGSTASDVDAQLWSESSHLSIRLLPESVEERPSKKFTNSPISPPPITTSIEPALDWSERATPRAQTRQDFDELDRRSHSSNLEGEWLTPGRAGLAIINSRLDIPEGNDNPKRASDGTNYKTDQLGLTNEHFPEGCAEIKALQAALVECWSLCNTLATLSSIHRERTSLGLETQDDAWKSCWRLCQQLYAGQVDDNASQVNPTLDLCRDFCQTLFEARTRDNEISDSVLRVSFELNNHLYNTHDRNLPDAFRERTLDFYITLCHRLMKQRTREPETDSLLSACWSLAEMLFSIRQSKKEGRPLDEELLGSAVQACWELCDIFREGWTQRSLRNSDRGTPRPSQATFAPVEKQSKQSDMARAEDAMFRQRNPETPTTIFEDVGTTSPEEGPVQNIFVLGQRRNVTHTNWPSNASSVSRTTQSSERTSSTNTVITLSNDANVVGLRILITKAAINSGFQRNGSQSLSSFVKSLSSDAFGSTSWQVALLKHYKSLVAFEPAFQNAGPPSRASAIDIARAVKLMAQSGQYFWLYDLYRLVFGFHVEEVVNRDGIMLQA</sequence>
<evidence type="ECO:0000259" key="2">
    <source>
        <dbReference type="Pfam" id="PF24616"/>
    </source>
</evidence>
<protein>
    <recommendedName>
        <fullName evidence="2">DUF7624 domain-containing protein</fullName>
    </recommendedName>
</protein>
<feature type="region of interest" description="Disordered" evidence="1">
    <location>
        <begin position="531"/>
        <end position="554"/>
    </location>
</feature>
<comment type="caution">
    <text evidence="3">The sequence shown here is derived from an EMBL/GenBank/DDBJ whole genome shotgun (WGS) entry which is preliminary data.</text>
</comment>
<feature type="compositionally biased region" description="Basic and acidic residues" evidence="1">
    <location>
        <begin position="477"/>
        <end position="495"/>
    </location>
</feature>
<dbReference type="EMBL" id="JBFXLR010000071">
    <property type="protein sequence ID" value="KAL2839762.1"/>
    <property type="molecule type" value="Genomic_DNA"/>
</dbReference>
<feature type="compositionally biased region" description="Acidic residues" evidence="1">
    <location>
        <begin position="56"/>
        <end position="65"/>
    </location>
</feature>
<accession>A0ABR4JJ20</accession>
<dbReference type="Pfam" id="PF24616">
    <property type="entry name" value="DUF7624"/>
    <property type="match status" value="1"/>
</dbReference>
<feature type="region of interest" description="Disordered" evidence="1">
    <location>
        <begin position="457"/>
        <end position="495"/>
    </location>
</feature>
<reference evidence="3 4" key="1">
    <citation type="submission" date="2024-07" db="EMBL/GenBank/DDBJ databases">
        <title>Section-level genome sequencing and comparative genomics of Aspergillus sections Usti and Cavernicolus.</title>
        <authorList>
            <consortium name="Lawrence Berkeley National Laboratory"/>
            <person name="Nybo J.L."/>
            <person name="Vesth T.C."/>
            <person name="Theobald S."/>
            <person name="Frisvad J.C."/>
            <person name="Larsen T.O."/>
            <person name="Kjaerboelling I."/>
            <person name="Rothschild-Mancinelli K."/>
            <person name="Lyhne E.K."/>
            <person name="Kogle M.E."/>
            <person name="Barry K."/>
            <person name="Clum A."/>
            <person name="Na H."/>
            <person name="Ledsgaard L."/>
            <person name="Lin J."/>
            <person name="Lipzen A."/>
            <person name="Kuo A."/>
            <person name="Riley R."/>
            <person name="Mondo S."/>
            <person name="LaButti K."/>
            <person name="Haridas S."/>
            <person name="Pangalinan J."/>
            <person name="Salamov A.A."/>
            <person name="Simmons B.A."/>
            <person name="Magnuson J.K."/>
            <person name="Chen J."/>
            <person name="Drula E."/>
            <person name="Henrissat B."/>
            <person name="Wiebenga A."/>
            <person name="Lubbers R.J."/>
            <person name="Gomes A.C."/>
            <person name="Macurrencykelacurrency M.R."/>
            <person name="Stajich J."/>
            <person name="Grigoriev I.V."/>
            <person name="Mortensen U.H."/>
            <person name="De vries R.P."/>
            <person name="Baker S.E."/>
            <person name="Andersen M.R."/>
        </authorList>
    </citation>
    <scope>NUCLEOTIDE SEQUENCE [LARGE SCALE GENOMIC DNA]</scope>
    <source>
        <strain evidence="3 4">CBS 756.74</strain>
    </source>
</reference>
<feature type="domain" description="DUF7624" evidence="2">
    <location>
        <begin position="556"/>
        <end position="679"/>
    </location>
</feature>
<dbReference type="GeneID" id="98162251"/>
<evidence type="ECO:0000313" key="3">
    <source>
        <dbReference type="EMBL" id="KAL2839762.1"/>
    </source>
</evidence>
<proteinExistence type="predicted"/>
<feature type="region of interest" description="Disordered" evidence="1">
    <location>
        <begin position="30"/>
        <end position="135"/>
    </location>
</feature>
<feature type="compositionally biased region" description="Basic and acidic residues" evidence="1">
    <location>
        <begin position="183"/>
        <end position="203"/>
    </location>
</feature>
<feature type="region of interest" description="Disordered" evidence="1">
    <location>
        <begin position="156"/>
        <end position="203"/>
    </location>
</feature>
<gene>
    <name evidence="3" type="ORF">BJX68DRAFT_271955</name>
</gene>
<feature type="compositionally biased region" description="Low complexity" evidence="1">
    <location>
        <begin position="69"/>
        <end position="82"/>
    </location>
</feature>
<dbReference type="InterPro" id="IPR056041">
    <property type="entry name" value="DUF7624"/>
</dbReference>
<dbReference type="Proteomes" id="UP001610444">
    <property type="component" value="Unassembled WGS sequence"/>
</dbReference>
<evidence type="ECO:0000313" key="4">
    <source>
        <dbReference type="Proteomes" id="UP001610444"/>
    </source>
</evidence>
<evidence type="ECO:0000256" key="1">
    <source>
        <dbReference type="SAM" id="MobiDB-lite"/>
    </source>
</evidence>
<dbReference type="RefSeq" id="XP_070893690.1">
    <property type="nucleotide sequence ID" value="XM_071047087.1"/>
</dbReference>
<keyword evidence="4" id="KW-1185">Reference proteome</keyword>
<organism evidence="3 4">
    <name type="scientific">Aspergillus pseudodeflectus</name>
    <dbReference type="NCBI Taxonomy" id="176178"/>
    <lineage>
        <taxon>Eukaryota</taxon>
        <taxon>Fungi</taxon>
        <taxon>Dikarya</taxon>
        <taxon>Ascomycota</taxon>
        <taxon>Pezizomycotina</taxon>
        <taxon>Eurotiomycetes</taxon>
        <taxon>Eurotiomycetidae</taxon>
        <taxon>Eurotiales</taxon>
        <taxon>Aspergillaceae</taxon>
        <taxon>Aspergillus</taxon>
        <taxon>Aspergillus subgen. Nidulantes</taxon>
    </lineage>
</organism>